<protein>
    <submittedName>
        <fullName evidence="7">Ca-activated chloride channel family protein</fullName>
    </submittedName>
</protein>
<keyword evidence="1" id="KW-1003">Cell membrane</keyword>
<dbReference type="PANTHER" id="PTHR22550:SF5">
    <property type="entry name" value="LEUCINE ZIPPER PROTEIN 4"/>
    <property type="match status" value="1"/>
</dbReference>
<feature type="transmembrane region" description="Helical" evidence="5">
    <location>
        <begin position="304"/>
        <end position="323"/>
    </location>
</feature>
<dbReference type="InterPro" id="IPR036465">
    <property type="entry name" value="vWFA_dom_sf"/>
</dbReference>
<evidence type="ECO:0000313" key="8">
    <source>
        <dbReference type="Proteomes" id="UP000249720"/>
    </source>
</evidence>
<dbReference type="SMART" id="SM00327">
    <property type="entry name" value="VWA"/>
    <property type="match status" value="1"/>
</dbReference>
<dbReference type="PANTHER" id="PTHR22550">
    <property type="entry name" value="SPORE GERMINATION PROTEIN"/>
    <property type="match status" value="1"/>
</dbReference>
<gene>
    <name evidence="7" type="ORF">LX80_01787</name>
</gene>
<dbReference type="RefSeq" id="WP_111295423.1">
    <property type="nucleotide sequence ID" value="NZ_QKZV01000005.1"/>
</dbReference>
<evidence type="ECO:0000313" key="7">
    <source>
        <dbReference type="EMBL" id="PZX62305.1"/>
    </source>
</evidence>
<sequence length="353" mass="38469">MIHFGQPHYLWALGVLLPLLLAYFAAIHFKKRTRKMLGNAQLVQQLTNNYLPQRYGLKVTLLLIAIALIVISWANLRSPKPEKGSKGNGIDVMLVLDVSKSMLSQDVPPNRLEKAKTFLNQLVPNIQHNRIGLVVFAGEAYLQMPLTPDAVATKLFIDNASPDLAPVQGTNIGAALRLADASLDDKEKKYKAVVLVTDGEDLDAGASAAASTLADHGTVLYTVGVGTAQGAPILENGLYKKDANGKTVISRLDAPLLQSLAQTTDGQYYFLDNTAQVANEIAAQLNSMQTKPLNNNGGYVQYTLYYAAFLAVALVLLLLEIFISEKKSSKRKVKLNQQQANEKLMQPKQVLAT</sequence>
<keyword evidence="8" id="KW-1185">Reference proteome</keyword>
<accession>A0A2W7SHF7</accession>
<dbReference type="AlphaFoldDB" id="A0A2W7SHF7"/>
<dbReference type="InterPro" id="IPR050768">
    <property type="entry name" value="UPF0353/GerABKA_families"/>
</dbReference>
<evidence type="ECO:0000256" key="2">
    <source>
        <dbReference type="ARBA" id="ARBA00022692"/>
    </source>
</evidence>
<dbReference type="OrthoDB" id="6206554at2"/>
<dbReference type="Proteomes" id="UP000249720">
    <property type="component" value="Unassembled WGS sequence"/>
</dbReference>
<keyword evidence="3 5" id="KW-1133">Transmembrane helix</keyword>
<dbReference type="InterPro" id="IPR002035">
    <property type="entry name" value="VWF_A"/>
</dbReference>
<evidence type="ECO:0000256" key="1">
    <source>
        <dbReference type="ARBA" id="ARBA00022475"/>
    </source>
</evidence>
<dbReference type="PROSITE" id="PS50234">
    <property type="entry name" value="VWFA"/>
    <property type="match status" value="1"/>
</dbReference>
<organism evidence="7 8">
    <name type="scientific">Hydrotalea sandarakina</name>
    <dbReference type="NCBI Taxonomy" id="1004304"/>
    <lineage>
        <taxon>Bacteria</taxon>
        <taxon>Pseudomonadati</taxon>
        <taxon>Bacteroidota</taxon>
        <taxon>Chitinophagia</taxon>
        <taxon>Chitinophagales</taxon>
        <taxon>Chitinophagaceae</taxon>
        <taxon>Hydrotalea</taxon>
    </lineage>
</organism>
<dbReference type="Pfam" id="PF13519">
    <property type="entry name" value="VWA_2"/>
    <property type="match status" value="1"/>
</dbReference>
<evidence type="ECO:0000256" key="5">
    <source>
        <dbReference type="SAM" id="Phobius"/>
    </source>
</evidence>
<evidence type="ECO:0000256" key="4">
    <source>
        <dbReference type="ARBA" id="ARBA00023136"/>
    </source>
</evidence>
<proteinExistence type="predicted"/>
<feature type="domain" description="VWFA" evidence="6">
    <location>
        <begin position="91"/>
        <end position="285"/>
    </location>
</feature>
<reference evidence="7 8" key="1">
    <citation type="submission" date="2018-06" db="EMBL/GenBank/DDBJ databases">
        <title>Genomic Encyclopedia of Archaeal and Bacterial Type Strains, Phase II (KMG-II): from individual species to whole genera.</title>
        <authorList>
            <person name="Goeker M."/>
        </authorList>
    </citation>
    <scope>NUCLEOTIDE SEQUENCE [LARGE SCALE GENOMIC DNA]</scope>
    <source>
        <strain evidence="7 8">DSM 23241</strain>
    </source>
</reference>
<evidence type="ECO:0000259" key="6">
    <source>
        <dbReference type="PROSITE" id="PS50234"/>
    </source>
</evidence>
<keyword evidence="4 5" id="KW-0472">Membrane</keyword>
<feature type="transmembrane region" description="Helical" evidence="5">
    <location>
        <begin position="55"/>
        <end position="76"/>
    </location>
</feature>
<feature type="transmembrane region" description="Helical" evidence="5">
    <location>
        <begin position="6"/>
        <end position="26"/>
    </location>
</feature>
<dbReference type="EMBL" id="QKZV01000005">
    <property type="protein sequence ID" value="PZX62305.1"/>
    <property type="molecule type" value="Genomic_DNA"/>
</dbReference>
<name>A0A2W7SHF7_9BACT</name>
<evidence type="ECO:0000256" key="3">
    <source>
        <dbReference type="ARBA" id="ARBA00022989"/>
    </source>
</evidence>
<comment type="caution">
    <text evidence="7">The sequence shown here is derived from an EMBL/GenBank/DDBJ whole genome shotgun (WGS) entry which is preliminary data.</text>
</comment>
<dbReference type="Gene3D" id="3.40.50.410">
    <property type="entry name" value="von Willebrand factor, type A domain"/>
    <property type="match status" value="1"/>
</dbReference>
<keyword evidence="2 5" id="KW-0812">Transmembrane</keyword>
<dbReference type="SUPFAM" id="SSF53300">
    <property type="entry name" value="vWA-like"/>
    <property type="match status" value="1"/>
</dbReference>